<comment type="subcellular location">
    <subcellularLocation>
        <location evidence="1">Endoplasmic reticulum</location>
    </subcellularLocation>
    <subcellularLocation>
        <location evidence="2">Membrane</location>
    </subcellularLocation>
</comment>
<dbReference type="Proteomes" id="UP000050396">
    <property type="component" value="Unassembled WGS sequence"/>
</dbReference>
<accession>A0ABD4B8I0</accession>
<dbReference type="Gene3D" id="3.40.50.1820">
    <property type="entry name" value="alpha/beta hydrolase"/>
    <property type="match status" value="1"/>
</dbReference>
<evidence type="ECO:0000256" key="2">
    <source>
        <dbReference type="ARBA" id="ARBA00004370"/>
    </source>
</evidence>
<feature type="domain" description="GPI inositol-deacylase PGAP1-like alpha/beta" evidence="5">
    <location>
        <begin position="11"/>
        <end position="161"/>
    </location>
</feature>
<comment type="caution">
    <text evidence="7">The sequence shown here is derived from an EMBL/GenBank/DDBJ whole genome shotgun (WGS) entry which is preliminary data.</text>
</comment>
<name>A0ABD4B8I0_PSESH</name>
<dbReference type="InterPro" id="IPR029058">
    <property type="entry name" value="AB_hydrolase_fold"/>
</dbReference>
<dbReference type="Pfam" id="PF20284">
    <property type="entry name" value="CTD8"/>
    <property type="match status" value="1"/>
</dbReference>
<dbReference type="Pfam" id="PF07819">
    <property type="entry name" value="PGAP1"/>
    <property type="match status" value="1"/>
</dbReference>
<dbReference type="EMBL" id="LJQZ01000269">
    <property type="protein sequence ID" value="KPY10365.1"/>
    <property type="molecule type" value="Genomic_DNA"/>
</dbReference>
<dbReference type="InterPro" id="IPR046912">
    <property type="entry name" value="ABC-3C_CTD8"/>
</dbReference>
<dbReference type="PANTHER" id="PTHR48182:SF2">
    <property type="entry name" value="PROTEIN SERAC1"/>
    <property type="match status" value="1"/>
</dbReference>
<evidence type="ECO:0000259" key="5">
    <source>
        <dbReference type="Pfam" id="PF07819"/>
    </source>
</evidence>
<reference evidence="7 8" key="1">
    <citation type="submission" date="2015-09" db="EMBL/GenBank/DDBJ databases">
        <title>Genome announcement of multiple Pseudomonas syringae strains.</title>
        <authorList>
            <person name="Thakur S."/>
            <person name="Wang P.W."/>
            <person name="Gong Y."/>
            <person name="Weir B.S."/>
            <person name="Guttman D.S."/>
        </authorList>
    </citation>
    <scope>NUCLEOTIDE SEQUENCE [LARGE SCALE GENOMIC DNA]</scope>
    <source>
        <strain evidence="7 8">ICMP2740</strain>
    </source>
</reference>
<proteinExistence type="predicted"/>
<evidence type="ECO:0000259" key="6">
    <source>
        <dbReference type="Pfam" id="PF20284"/>
    </source>
</evidence>
<keyword evidence="3" id="KW-0256">Endoplasmic reticulum</keyword>
<sequence length="410" mass="46542">MIEFISQNNKQNLILFVHGFCGGEETWRNGNAKSFPELLLENPEISENYDIAQFQYFTKLLNLFAKVGKVSTLLKRFFSTSHGKLAKNISIEEIGNLLRTEIRFRLQSYENIIVVAHSMGGLVTKSAITTDIREKNPSKIKLFISLAVPHHGAEAATYGSLISENLQIEGLAPLNDFIHKISDEWLKTSIRPTTKYFYGSYDNVVKKTSAAPSDKEKSDIIPVNEDHTSITKPEGPNSTTYIAVCQTILDFKKNDPGMSNLEFQELLDETNFDDELFVLKLISADIHKTSIREAKEVFLNAEYIRKIFNSPSDQKRLADLYTKIRKIYQTSYSKYIHDGIPNSGLLLADVHEIILTQDKGFLETFIPFVNAIHKQGMLHQLSNSEDENIWWTKNIPASSLKKLLEEAGNE</sequence>
<protein>
    <recommendedName>
        <fullName evidence="9">DUF676 domain-containing protein</fullName>
    </recommendedName>
</protein>
<dbReference type="InterPro" id="IPR052374">
    <property type="entry name" value="SERAC1"/>
</dbReference>
<keyword evidence="4" id="KW-0472">Membrane</keyword>
<dbReference type="GO" id="GO:0016020">
    <property type="term" value="C:membrane"/>
    <property type="evidence" value="ECO:0007669"/>
    <property type="project" value="UniProtKB-SubCell"/>
</dbReference>
<dbReference type="SUPFAM" id="SSF53474">
    <property type="entry name" value="alpha/beta-Hydrolases"/>
    <property type="match status" value="1"/>
</dbReference>
<dbReference type="RefSeq" id="WP_057424968.1">
    <property type="nucleotide sequence ID" value="NZ_LJQZ01000269.1"/>
</dbReference>
<organism evidence="7 8">
    <name type="scientific">Pseudomonas savastanoi pv. phaseolicola</name>
    <name type="common">Pseudomonas syringae pv. phaseolicola</name>
    <dbReference type="NCBI Taxonomy" id="319"/>
    <lineage>
        <taxon>Bacteria</taxon>
        <taxon>Pseudomonadati</taxon>
        <taxon>Pseudomonadota</taxon>
        <taxon>Gammaproteobacteria</taxon>
        <taxon>Pseudomonadales</taxon>
        <taxon>Pseudomonadaceae</taxon>
        <taxon>Pseudomonas</taxon>
    </lineage>
</organism>
<feature type="domain" description="ABC-three component systems C-terminal" evidence="6">
    <location>
        <begin position="268"/>
        <end position="394"/>
    </location>
</feature>
<evidence type="ECO:0008006" key="9">
    <source>
        <dbReference type="Google" id="ProtNLM"/>
    </source>
</evidence>
<evidence type="ECO:0000256" key="3">
    <source>
        <dbReference type="ARBA" id="ARBA00022824"/>
    </source>
</evidence>
<evidence type="ECO:0000256" key="1">
    <source>
        <dbReference type="ARBA" id="ARBA00004240"/>
    </source>
</evidence>
<evidence type="ECO:0000256" key="4">
    <source>
        <dbReference type="ARBA" id="ARBA00023136"/>
    </source>
</evidence>
<dbReference type="PANTHER" id="PTHR48182">
    <property type="entry name" value="PROTEIN SERAC1"/>
    <property type="match status" value="1"/>
</dbReference>
<gene>
    <name evidence="7" type="ORF">ALO55_04212</name>
</gene>
<dbReference type="AlphaFoldDB" id="A0ABD4B8I0"/>
<evidence type="ECO:0000313" key="8">
    <source>
        <dbReference type="Proteomes" id="UP000050396"/>
    </source>
</evidence>
<evidence type="ECO:0000313" key="7">
    <source>
        <dbReference type="EMBL" id="KPY10365.1"/>
    </source>
</evidence>
<dbReference type="InterPro" id="IPR012908">
    <property type="entry name" value="PGAP1-ab_dom-like"/>
</dbReference>